<sequence length="61" mass="7331">MVLRVISWFFCQLIQFLGNRVRLWGGQTEKFGNFWGDRDKNIVFGQIYYREQFSHSTLTPV</sequence>
<accession>T2JGI8</accession>
<proteinExistence type="predicted"/>
<dbReference type="EMBL" id="CAQN01000080">
    <property type="protein sequence ID" value="CCQ64938.1"/>
    <property type="molecule type" value="Genomic_DNA"/>
</dbReference>
<protein>
    <submittedName>
        <fullName evidence="1">Uncharacterized protein</fullName>
    </submittedName>
</protein>
<evidence type="ECO:0000313" key="2">
    <source>
        <dbReference type="Proteomes" id="UP000018130"/>
    </source>
</evidence>
<organism evidence="1 2">
    <name type="scientific">Crocosphaera watsonii WH 0402</name>
    <dbReference type="NCBI Taxonomy" id="1284629"/>
    <lineage>
        <taxon>Bacteria</taxon>
        <taxon>Bacillati</taxon>
        <taxon>Cyanobacteriota</taxon>
        <taxon>Cyanophyceae</taxon>
        <taxon>Oscillatoriophycideae</taxon>
        <taxon>Chroococcales</taxon>
        <taxon>Aphanothecaceae</taxon>
        <taxon>Crocosphaera</taxon>
    </lineage>
</organism>
<comment type="caution">
    <text evidence="1">The sequence shown here is derived from an EMBL/GenBank/DDBJ whole genome shotgun (WGS) entry which is preliminary data.</text>
</comment>
<gene>
    <name evidence="1" type="ORF">CWATWH0402_802</name>
</gene>
<reference evidence="1 2" key="1">
    <citation type="submission" date="2013-01" db="EMBL/GenBank/DDBJ databases">
        <authorList>
            <person name="Bench S."/>
        </authorList>
    </citation>
    <scope>NUCLEOTIDE SEQUENCE [LARGE SCALE GENOMIC DNA]</scope>
    <source>
        <strain evidence="1 2">WH 0402</strain>
    </source>
</reference>
<evidence type="ECO:0000313" key="1">
    <source>
        <dbReference type="EMBL" id="CCQ64938.1"/>
    </source>
</evidence>
<reference evidence="1 2" key="2">
    <citation type="submission" date="2013-09" db="EMBL/GenBank/DDBJ databases">
        <title>Whole genome comparison of six Crocosphaera watsonii strains with differing phenotypes.</title>
        <authorList>
            <person name="Bench S.R."/>
            <person name="Heller P."/>
            <person name="Frank I."/>
            <person name="Arciniega M."/>
            <person name="Shilova I.N."/>
            <person name="Zehr J.P."/>
        </authorList>
    </citation>
    <scope>NUCLEOTIDE SEQUENCE [LARGE SCALE GENOMIC DNA]</scope>
    <source>
        <strain evidence="1 2">WH 0402</strain>
    </source>
</reference>
<dbReference type="AlphaFoldDB" id="T2JGI8"/>
<name>T2JGI8_CROWT</name>
<dbReference type="Proteomes" id="UP000018130">
    <property type="component" value="Unassembled WGS sequence"/>
</dbReference>